<gene>
    <name evidence="4" type="ORF">ACFQSB_33305</name>
</gene>
<accession>A0ABW2PFK2</accession>
<dbReference type="Proteomes" id="UP001596496">
    <property type="component" value="Unassembled WGS sequence"/>
</dbReference>
<feature type="compositionally biased region" description="Pro residues" evidence="1">
    <location>
        <begin position="513"/>
        <end position="522"/>
    </location>
</feature>
<feature type="domain" description="AMP-binding enzyme C-terminal" evidence="3">
    <location>
        <begin position="417"/>
        <end position="492"/>
    </location>
</feature>
<dbReference type="EMBL" id="JBHTCG010000034">
    <property type="protein sequence ID" value="MFC7387126.1"/>
    <property type="molecule type" value="Genomic_DNA"/>
</dbReference>
<dbReference type="Gene3D" id="3.40.50.12780">
    <property type="entry name" value="N-terminal domain of ligase-like"/>
    <property type="match status" value="1"/>
</dbReference>
<dbReference type="RefSeq" id="WP_380830800.1">
    <property type="nucleotide sequence ID" value="NZ_JBHTCG010000034.1"/>
</dbReference>
<protein>
    <submittedName>
        <fullName evidence="4">AMP-binding protein</fullName>
    </submittedName>
</protein>
<dbReference type="PANTHER" id="PTHR43767:SF1">
    <property type="entry name" value="NONRIBOSOMAL PEPTIDE SYNTHASE PES1 (EUROFUNG)-RELATED"/>
    <property type="match status" value="1"/>
</dbReference>
<dbReference type="InterPro" id="IPR025110">
    <property type="entry name" value="AMP-bd_C"/>
</dbReference>
<keyword evidence="5" id="KW-1185">Reference proteome</keyword>
<dbReference type="InterPro" id="IPR000873">
    <property type="entry name" value="AMP-dep_synth/lig_dom"/>
</dbReference>
<comment type="caution">
    <text evidence="4">The sequence shown here is derived from an EMBL/GenBank/DDBJ whole genome shotgun (WGS) entry which is preliminary data.</text>
</comment>
<reference evidence="5" key="1">
    <citation type="journal article" date="2019" name="Int. J. Syst. Evol. Microbiol.">
        <title>The Global Catalogue of Microorganisms (GCM) 10K type strain sequencing project: providing services to taxonomists for standard genome sequencing and annotation.</title>
        <authorList>
            <consortium name="The Broad Institute Genomics Platform"/>
            <consortium name="The Broad Institute Genome Sequencing Center for Infectious Disease"/>
            <person name="Wu L."/>
            <person name="Ma J."/>
        </authorList>
    </citation>
    <scope>NUCLEOTIDE SEQUENCE [LARGE SCALE GENOMIC DNA]</scope>
    <source>
        <strain evidence="5">CECT 7649</strain>
    </source>
</reference>
<dbReference type="InterPro" id="IPR050237">
    <property type="entry name" value="ATP-dep_AMP-bd_enzyme"/>
</dbReference>
<dbReference type="PROSITE" id="PS00455">
    <property type="entry name" value="AMP_BINDING"/>
    <property type="match status" value="1"/>
</dbReference>
<evidence type="ECO:0000259" key="2">
    <source>
        <dbReference type="Pfam" id="PF00501"/>
    </source>
</evidence>
<dbReference type="InterPro" id="IPR045851">
    <property type="entry name" value="AMP-bd_C_sf"/>
</dbReference>
<evidence type="ECO:0000313" key="4">
    <source>
        <dbReference type="EMBL" id="MFC7387126.1"/>
    </source>
</evidence>
<sequence length="522" mass="56789">MSIFTLGDLLAHRAVTRATDTAVEVGEATITYRRLHESACDFSRRLVQRGIRPGDRVAIHLPRSFEMLACFFGVTRFGAVAVIVNSSLRERQIEHIIQHSGARLVVTDTRLRSRMSPTLQRPTLLVDEAVTAESRSAEASSRPIGRDLAALIYTSGSTGLPKGVMVTHANLIAGARIVADYLGLTPADRTLALLPWSFDAGLNQPLATFWAGGTLVIDGSPFAPHLCRTLKAARITGLAGVPPLWEMLVRPPSPFLRMELPDLRYLTNTGGHLRPETLARIRAAHPRTSVYLMYGLTEAFRSTYLPPELIDARPGSMGRAIPDTEILVLDEAGRPCAPGETGELVHRGPTVAAGYWKDPEATAKVFRPHPFAVRGSAPEYVVYSGDYVRRDEEGFLYYVGRRDEQFKSRGFRVNPMEIEAGLLASGLVAEAVVFPDGQVGDDTRITAVVVPNDPESFTVEVLDSYCRSALPVHQHPHRFAVLDRLPRSSSGKVDRMAARANAAAHTPVGPAQGPHPPDGGAP</sequence>
<dbReference type="Gene3D" id="3.30.300.30">
    <property type="match status" value="1"/>
</dbReference>
<dbReference type="SUPFAM" id="SSF56801">
    <property type="entry name" value="Acetyl-CoA synthetase-like"/>
    <property type="match status" value="1"/>
</dbReference>
<evidence type="ECO:0000313" key="5">
    <source>
        <dbReference type="Proteomes" id="UP001596496"/>
    </source>
</evidence>
<evidence type="ECO:0000259" key="3">
    <source>
        <dbReference type="Pfam" id="PF13193"/>
    </source>
</evidence>
<organism evidence="4 5">
    <name type="scientific">Sphaerisporangium rhizosphaerae</name>
    <dbReference type="NCBI Taxonomy" id="2269375"/>
    <lineage>
        <taxon>Bacteria</taxon>
        <taxon>Bacillati</taxon>
        <taxon>Actinomycetota</taxon>
        <taxon>Actinomycetes</taxon>
        <taxon>Streptosporangiales</taxon>
        <taxon>Streptosporangiaceae</taxon>
        <taxon>Sphaerisporangium</taxon>
    </lineage>
</organism>
<dbReference type="PANTHER" id="PTHR43767">
    <property type="entry name" value="LONG-CHAIN-FATTY-ACID--COA LIGASE"/>
    <property type="match status" value="1"/>
</dbReference>
<dbReference type="Pfam" id="PF13193">
    <property type="entry name" value="AMP-binding_C"/>
    <property type="match status" value="1"/>
</dbReference>
<evidence type="ECO:0000256" key="1">
    <source>
        <dbReference type="SAM" id="MobiDB-lite"/>
    </source>
</evidence>
<dbReference type="InterPro" id="IPR020845">
    <property type="entry name" value="AMP-binding_CS"/>
</dbReference>
<feature type="region of interest" description="Disordered" evidence="1">
    <location>
        <begin position="490"/>
        <end position="522"/>
    </location>
</feature>
<dbReference type="InterPro" id="IPR042099">
    <property type="entry name" value="ANL_N_sf"/>
</dbReference>
<proteinExistence type="predicted"/>
<feature type="domain" description="AMP-dependent synthetase/ligase" evidence="2">
    <location>
        <begin position="12"/>
        <end position="356"/>
    </location>
</feature>
<name>A0ABW2PFK2_9ACTN</name>
<dbReference type="Pfam" id="PF00501">
    <property type="entry name" value="AMP-binding"/>
    <property type="match status" value="1"/>
</dbReference>